<evidence type="ECO:0000256" key="8">
    <source>
        <dbReference type="SAM" id="Phobius"/>
    </source>
</evidence>
<dbReference type="InterPro" id="IPR015500">
    <property type="entry name" value="Peptidase_S8_subtilisin-rel"/>
</dbReference>
<evidence type="ECO:0000256" key="5">
    <source>
        <dbReference type="PROSITE-ProRule" id="PRU01240"/>
    </source>
</evidence>
<keyword evidence="8" id="KW-1133">Transmembrane helix</keyword>
<name>A0A8H7ESF1_9FUNG</name>
<dbReference type="AlphaFoldDB" id="A0A8H7ESF1"/>
<keyword evidence="3 5" id="KW-0378">Hydrolase</keyword>
<dbReference type="Proteomes" id="UP000605846">
    <property type="component" value="Unassembled WGS sequence"/>
</dbReference>
<feature type="active site" description="Charge relay system" evidence="5">
    <location>
        <position position="376"/>
    </location>
</feature>
<dbReference type="InterPro" id="IPR023828">
    <property type="entry name" value="Peptidase_S8_Ser-AS"/>
</dbReference>
<dbReference type="GO" id="GO:0004252">
    <property type="term" value="F:serine-type endopeptidase activity"/>
    <property type="evidence" value="ECO:0007669"/>
    <property type="project" value="UniProtKB-UniRule"/>
</dbReference>
<dbReference type="InterPro" id="IPR000209">
    <property type="entry name" value="Peptidase_S8/S53_dom"/>
</dbReference>
<comment type="similarity">
    <text evidence="1 5 6">Belongs to the peptidase S8 family.</text>
</comment>
<dbReference type="GO" id="GO:0006508">
    <property type="term" value="P:proteolysis"/>
    <property type="evidence" value="ECO:0007669"/>
    <property type="project" value="UniProtKB-KW"/>
</dbReference>
<dbReference type="FunFam" id="3.40.50.200:FF:000007">
    <property type="entry name" value="Subtilisin-like serine protease"/>
    <property type="match status" value="1"/>
</dbReference>
<dbReference type="Pfam" id="PF00082">
    <property type="entry name" value="Peptidase_S8"/>
    <property type="match status" value="1"/>
</dbReference>
<dbReference type="InterPro" id="IPR050131">
    <property type="entry name" value="Peptidase_S8_subtilisin-like"/>
</dbReference>
<keyword evidence="12" id="KW-1185">Reference proteome</keyword>
<sequence>MNTIVNTASRRLHTPFARGRTYATSSSSPKKVGGLRGGILGFLLGASTFIGVSEYFLDEELLKSTRQLTTSVVDLHSSTEQVKGYADAVEKIDREFAHLRSGAVQAKDLEQLKKELHKIHDVLSHEHLELKHRAWHVDAEQQQQEEEEEEEEEEEDGGGGIDQKVLSHPNMKISIITSIALVLVGYTTAYPALLADELAPLYHNPGAEAIDQSYIVVLKDHVDSYKSMSHCNWVSSLVKRQLEDVPFREYLDTSMISGITHTYDMTNWRGYAGKFDDQTLDHIRRSPDVAYVERDTVVYLMDMQRNAPWGLARISHRKPLDLRTFSQYPHDGNGGEGVKVFVIDTGINIQHNDLEGRASWGVTIPDGVADEDDNGHGSHCAGTIAGKRYGVAKRAEPVAVKVLRSNGSGTMSGVLAGVNWAVEQHKEDAATARSTGKKYKGAVANMSLGGARSRALDESVNRAVENGVFFAVAAGNENMDACGTSPAAAENAMTVGASNVRDERAYFSNHGPCVDVFAPGQNILSIWNNGRDGTNTISGTSMASPHVAGLAAYFLSLSDGEETPAKIKQMIIDHSTTGALTNLPKNTRNLLAYNNPPDSLQL</sequence>
<evidence type="ECO:0000313" key="11">
    <source>
        <dbReference type="EMBL" id="KAF7731254.1"/>
    </source>
</evidence>
<evidence type="ECO:0000313" key="12">
    <source>
        <dbReference type="Proteomes" id="UP000605846"/>
    </source>
</evidence>
<dbReference type="Gene3D" id="3.30.70.80">
    <property type="entry name" value="Peptidase S8 propeptide/proteinase inhibitor I9"/>
    <property type="match status" value="1"/>
</dbReference>
<feature type="region of interest" description="Disordered" evidence="7">
    <location>
        <begin position="138"/>
        <end position="165"/>
    </location>
</feature>
<dbReference type="PROSITE" id="PS51892">
    <property type="entry name" value="SUBTILASE"/>
    <property type="match status" value="1"/>
</dbReference>
<keyword evidence="2 5" id="KW-0645">Protease</keyword>
<dbReference type="PROSITE" id="PS00137">
    <property type="entry name" value="SUBTILASE_HIS"/>
    <property type="match status" value="1"/>
</dbReference>
<feature type="active site" description="Charge relay system" evidence="5">
    <location>
        <position position="344"/>
    </location>
</feature>
<reference evidence="11" key="1">
    <citation type="submission" date="2020-01" db="EMBL/GenBank/DDBJ databases">
        <title>Genome Sequencing of Three Apophysomyces-Like Fungal Strains Confirms a Novel Fungal Genus in the Mucoromycota with divergent Burkholderia-like Endosymbiotic Bacteria.</title>
        <authorList>
            <person name="Stajich J.E."/>
            <person name="Macias A.M."/>
            <person name="Carter-House D."/>
            <person name="Lovett B."/>
            <person name="Kasson L.R."/>
            <person name="Berry K."/>
            <person name="Grigoriev I."/>
            <person name="Chang Y."/>
            <person name="Spatafora J."/>
            <person name="Kasson M.T."/>
        </authorList>
    </citation>
    <scope>NUCLEOTIDE SEQUENCE</scope>
    <source>
        <strain evidence="11">NRRL A-21654</strain>
    </source>
</reference>
<feature type="active site" description="Charge relay system" evidence="5">
    <location>
        <position position="541"/>
    </location>
</feature>
<dbReference type="PROSITE" id="PS00138">
    <property type="entry name" value="SUBTILASE_SER"/>
    <property type="match status" value="1"/>
</dbReference>
<dbReference type="InterPro" id="IPR010259">
    <property type="entry name" value="S8pro/Inhibitor_I9"/>
</dbReference>
<evidence type="ECO:0000259" key="9">
    <source>
        <dbReference type="Pfam" id="PF00082"/>
    </source>
</evidence>
<evidence type="ECO:0000256" key="1">
    <source>
        <dbReference type="ARBA" id="ARBA00011073"/>
    </source>
</evidence>
<dbReference type="EMBL" id="JABAYA010000011">
    <property type="protein sequence ID" value="KAF7731254.1"/>
    <property type="molecule type" value="Genomic_DNA"/>
</dbReference>
<dbReference type="InterPro" id="IPR037045">
    <property type="entry name" value="S8pro/Inhibitor_I9_sf"/>
</dbReference>
<dbReference type="InterPro" id="IPR023827">
    <property type="entry name" value="Peptidase_S8_Asp-AS"/>
</dbReference>
<accession>A0A8H7ESF1</accession>
<evidence type="ECO:0000256" key="7">
    <source>
        <dbReference type="SAM" id="MobiDB-lite"/>
    </source>
</evidence>
<evidence type="ECO:0000256" key="3">
    <source>
        <dbReference type="ARBA" id="ARBA00022801"/>
    </source>
</evidence>
<dbReference type="InterPro" id="IPR036852">
    <property type="entry name" value="Peptidase_S8/S53_dom_sf"/>
</dbReference>
<evidence type="ECO:0000259" key="10">
    <source>
        <dbReference type="Pfam" id="PF05922"/>
    </source>
</evidence>
<dbReference type="OrthoDB" id="206201at2759"/>
<comment type="caution">
    <text evidence="11">The sequence shown here is derived from an EMBL/GenBank/DDBJ whole genome shotgun (WGS) entry which is preliminary data.</text>
</comment>
<dbReference type="CDD" id="cd04077">
    <property type="entry name" value="Peptidases_S8_PCSK9_ProteinaseK_like"/>
    <property type="match status" value="1"/>
</dbReference>
<proteinExistence type="inferred from homology"/>
<organism evidence="11 12">
    <name type="scientific">Apophysomyces ossiformis</name>
    <dbReference type="NCBI Taxonomy" id="679940"/>
    <lineage>
        <taxon>Eukaryota</taxon>
        <taxon>Fungi</taxon>
        <taxon>Fungi incertae sedis</taxon>
        <taxon>Mucoromycota</taxon>
        <taxon>Mucoromycotina</taxon>
        <taxon>Mucoromycetes</taxon>
        <taxon>Mucorales</taxon>
        <taxon>Mucorineae</taxon>
        <taxon>Mucoraceae</taxon>
        <taxon>Apophysomyces</taxon>
    </lineage>
</organism>
<evidence type="ECO:0000256" key="4">
    <source>
        <dbReference type="ARBA" id="ARBA00022825"/>
    </source>
</evidence>
<protein>
    <submittedName>
        <fullName evidence="11">Serine protease</fullName>
    </submittedName>
</protein>
<dbReference type="GO" id="GO:0005615">
    <property type="term" value="C:extracellular space"/>
    <property type="evidence" value="ECO:0007669"/>
    <property type="project" value="TreeGrafter"/>
</dbReference>
<keyword evidence="8" id="KW-0812">Transmembrane</keyword>
<dbReference type="PRINTS" id="PR00723">
    <property type="entry name" value="SUBTILISIN"/>
</dbReference>
<evidence type="ECO:0000256" key="2">
    <source>
        <dbReference type="ARBA" id="ARBA00022670"/>
    </source>
</evidence>
<dbReference type="InterPro" id="IPR034193">
    <property type="entry name" value="PCSK9_ProteinaseK-like"/>
</dbReference>
<keyword evidence="4 5" id="KW-0720">Serine protease</keyword>
<dbReference type="InterPro" id="IPR022398">
    <property type="entry name" value="Peptidase_S8_His-AS"/>
</dbReference>
<keyword evidence="8" id="KW-0472">Membrane</keyword>
<dbReference type="Gene3D" id="3.40.50.200">
    <property type="entry name" value="Peptidase S8/S53 domain"/>
    <property type="match status" value="1"/>
</dbReference>
<gene>
    <name evidence="11" type="primary">SUB8_1</name>
    <name evidence="11" type="ORF">EC973_000670</name>
</gene>
<dbReference type="PANTHER" id="PTHR43806">
    <property type="entry name" value="PEPTIDASE S8"/>
    <property type="match status" value="1"/>
</dbReference>
<dbReference type="SUPFAM" id="SSF52743">
    <property type="entry name" value="Subtilisin-like"/>
    <property type="match status" value="1"/>
</dbReference>
<dbReference type="PROSITE" id="PS00136">
    <property type="entry name" value="SUBTILASE_ASP"/>
    <property type="match status" value="1"/>
</dbReference>
<dbReference type="Pfam" id="PF05922">
    <property type="entry name" value="Inhibitor_I9"/>
    <property type="match status" value="1"/>
</dbReference>
<feature type="compositionally biased region" description="Acidic residues" evidence="7">
    <location>
        <begin position="143"/>
        <end position="157"/>
    </location>
</feature>
<feature type="domain" description="Peptidase S8/S53" evidence="9">
    <location>
        <begin position="335"/>
        <end position="579"/>
    </location>
</feature>
<feature type="transmembrane region" description="Helical" evidence="8">
    <location>
        <begin position="173"/>
        <end position="193"/>
    </location>
</feature>
<feature type="domain" description="Inhibitor I9" evidence="10">
    <location>
        <begin position="213"/>
        <end position="301"/>
    </location>
</feature>
<dbReference type="PANTHER" id="PTHR43806:SF11">
    <property type="entry name" value="CEREVISIN-RELATED"/>
    <property type="match status" value="1"/>
</dbReference>
<evidence type="ECO:0000256" key="6">
    <source>
        <dbReference type="RuleBase" id="RU003355"/>
    </source>
</evidence>